<evidence type="ECO:0000313" key="7">
    <source>
        <dbReference type="Proteomes" id="UP000008743"/>
    </source>
</evidence>
<dbReference type="EMBL" id="KE346367">
    <property type="protein sequence ID" value="KJE94487.1"/>
    <property type="molecule type" value="Genomic_DNA"/>
</dbReference>
<dbReference type="PANTHER" id="PTHR14513:SF0">
    <property type="entry name" value="PROTECTION OF TELOMERES PROTEIN 1"/>
    <property type="match status" value="1"/>
</dbReference>
<keyword evidence="3" id="KW-0779">Telomere</keyword>
<accession>A0A0D2VTC0</accession>
<dbReference type="Pfam" id="PF02765">
    <property type="entry name" value="POT1"/>
    <property type="match status" value="1"/>
</dbReference>
<dbReference type="SMART" id="SM00976">
    <property type="entry name" value="Telo_bind"/>
    <property type="match status" value="1"/>
</dbReference>
<keyword evidence="4" id="KW-0238">DNA-binding</keyword>
<dbReference type="CDD" id="cd04497">
    <property type="entry name" value="hPOT1_OB1_like"/>
    <property type="match status" value="1"/>
</dbReference>
<keyword evidence="2" id="KW-0158">Chromosome</keyword>
<name>A0A0D2VTC0_CAPO3</name>
<sequence length="660" mass="72292">MQADQSNNQQRTAVATLTDSTPTDGSVCIQVIVTLRHQLVNLPPLQKPSVKLIVQDEGASEDDTLSYIAVFLQGGFAQHAAKLQTHDRLILAGFQIEPSGTRAQGHPFSLVLDTDMPTAYAKIFTVGITNQPRVLIVTPKSTQVFNNSSAASEGPARPNSSAEYEYTPISKVRQAESINLFGVVVYLKPPRPTRGTDWCLTFTLCDPGSEGEHPLMCNLFLPQHAFPEVQLGDIVRLHRIKIQTHNGSLQGLSSYGMSMVCFTNIPNAALTPRGMPNQTVSISHKDMQEIERLRSWVAHTKVVPQSTVTKRLCELEPDTTCSLVCQIYASGTAPNPAAVCAQLIIGDGTHPPPTCEITADKIPGYGLLHPGDATPLKCAPLLVWDRRINEIQGLATGDFVRITPATKVPGSSCMSREATILQFEPSAKLQFEPSAKPTRLLYQFLITEHDRQPLSTLRQVLTHPNVAHKFRCRVQVIAHFPQEIAQFSRRFCPHFSFQEFTAAVEAGANPETLPLGPNASIDYLCTACRASVANGAALPAMEYVYMFSLSLKDDTGLLEALVFGADAVKFLPGLPPRNLYENTGSQQALRNRMEKLLTKPSRAQDQAVPISVPLFGSALAQAIPEASVGWMDCCIMSYAPNPELPFARKYRLFDTTLLHQ</sequence>
<organism evidence="6 7">
    <name type="scientific">Capsaspora owczarzaki (strain ATCC 30864)</name>
    <dbReference type="NCBI Taxonomy" id="595528"/>
    <lineage>
        <taxon>Eukaryota</taxon>
        <taxon>Filasterea</taxon>
        <taxon>Capsaspora</taxon>
    </lineage>
</organism>
<dbReference type="PANTHER" id="PTHR14513">
    <property type="entry name" value="PROTECTION OF TELOMERES 1"/>
    <property type="match status" value="1"/>
</dbReference>
<evidence type="ECO:0000256" key="3">
    <source>
        <dbReference type="ARBA" id="ARBA00022895"/>
    </source>
</evidence>
<comment type="subcellular location">
    <subcellularLocation>
        <location evidence="1">Chromosome</location>
        <location evidence="1">Telomere</location>
    </subcellularLocation>
</comment>
<dbReference type="GO" id="GO:0000783">
    <property type="term" value="C:nuclear telomere cap complex"/>
    <property type="evidence" value="ECO:0007669"/>
    <property type="project" value="TreeGrafter"/>
</dbReference>
<evidence type="ECO:0000256" key="2">
    <source>
        <dbReference type="ARBA" id="ARBA00022454"/>
    </source>
</evidence>
<dbReference type="GO" id="GO:0016233">
    <property type="term" value="P:telomere capping"/>
    <property type="evidence" value="ECO:0007669"/>
    <property type="project" value="TreeGrafter"/>
</dbReference>
<dbReference type="InterPro" id="IPR012340">
    <property type="entry name" value="NA-bd_OB-fold"/>
</dbReference>
<dbReference type="OrthoDB" id="2186770at2759"/>
<dbReference type="Gene3D" id="2.40.50.140">
    <property type="entry name" value="Nucleic acid-binding proteins"/>
    <property type="match status" value="2"/>
</dbReference>
<dbReference type="SUPFAM" id="SSF50249">
    <property type="entry name" value="Nucleic acid-binding proteins"/>
    <property type="match status" value="1"/>
</dbReference>
<dbReference type="InterPro" id="IPR057620">
    <property type="entry name" value="POT1A/B-like_OB"/>
</dbReference>
<proteinExistence type="predicted"/>
<dbReference type="GO" id="GO:0098505">
    <property type="term" value="F:G-rich strand telomeric DNA binding"/>
    <property type="evidence" value="ECO:0007669"/>
    <property type="project" value="TreeGrafter"/>
</dbReference>
<dbReference type="GO" id="GO:0032210">
    <property type="term" value="P:regulation of telomere maintenance via telomerase"/>
    <property type="evidence" value="ECO:0007669"/>
    <property type="project" value="TreeGrafter"/>
</dbReference>
<dbReference type="InterPro" id="IPR011564">
    <property type="entry name" value="Telomer_end-bd_POT1/Cdc13"/>
</dbReference>
<evidence type="ECO:0000313" key="6">
    <source>
        <dbReference type="EMBL" id="KJE94487.1"/>
    </source>
</evidence>
<dbReference type="InterPro" id="IPR028389">
    <property type="entry name" value="POT1"/>
</dbReference>
<dbReference type="PhylomeDB" id="A0A0D2VTC0"/>
<protein>
    <recommendedName>
        <fullName evidence="5">Telomeric single stranded DNA binding POT1/Cdc13 domain-containing protein</fullName>
    </recommendedName>
</protein>
<dbReference type="InParanoid" id="A0A0D2VTC0"/>
<keyword evidence="7" id="KW-1185">Reference proteome</keyword>
<gene>
    <name evidence="6" type="ORF">CAOG_005122</name>
</gene>
<dbReference type="STRING" id="595528.A0A0D2VTC0"/>
<dbReference type="AlphaFoldDB" id="A0A0D2VTC0"/>
<dbReference type="Pfam" id="PF25507">
    <property type="entry name" value="OB_POT1A"/>
    <property type="match status" value="1"/>
</dbReference>
<evidence type="ECO:0000259" key="5">
    <source>
        <dbReference type="SMART" id="SM00976"/>
    </source>
</evidence>
<evidence type="ECO:0000256" key="4">
    <source>
        <dbReference type="ARBA" id="ARBA00023125"/>
    </source>
</evidence>
<feature type="domain" description="Telomeric single stranded DNA binding POT1/Cdc13" evidence="5">
    <location>
        <begin position="166"/>
        <end position="298"/>
    </location>
</feature>
<dbReference type="GO" id="GO:0010521">
    <property type="term" value="F:telomerase inhibitor activity"/>
    <property type="evidence" value="ECO:0007669"/>
    <property type="project" value="TreeGrafter"/>
</dbReference>
<dbReference type="Proteomes" id="UP000008743">
    <property type="component" value="Unassembled WGS sequence"/>
</dbReference>
<evidence type="ECO:0000256" key="1">
    <source>
        <dbReference type="ARBA" id="ARBA00004574"/>
    </source>
</evidence>
<reference evidence="7" key="1">
    <citation type="submission" date="2011-02" db="EMBL/GenBank/DDBJ databases">
        <title>The Genome Sequence of Capsaspora owczarzaki ATCC 30864.</title>
        <authorList>
            <person name="Russ C."/>
            <person name="Cuomo C."/>
            <person name="Burger G."/>
            <person name="Gray M.W."/>
            <person name="Holland P.W.H."/>
            <person name="King N."/>
            <person name="Lang F.B.F."/>
            <person name="Roger A.J."/>
            <person name="Ruiz-Trillo I."/>
            <person name="Young S.K."/>
            <person name="Zeng Q."/>
            <person name="Gargeya S."/>
            <person name="Alvarado L."/>
            <person name="Berlin A."/>
            <person name="Chapman S.B."/>
            <person name="Chen Z."/>
            <person name="Freedman E."/>
            <person name="Gellesch M."/>
            <person name="Goldberg J."/>
            <person name="Griggs A."/>
            <person name="Gujja S."/>
            <person name="Heilman E."/>
            <person name="Heiman D."/>
            <person name="Howarth C."/>
            <person name="Mehta T."/>
            <person name="Neiman D."/>
            <person name="Pearson M."/>
            <person name="Roberts A."/>
            <person name="Saif S."/>
            <person name="Shea T."/>
            <person name="Shenoy N."/>
            <person name="Sisk P."/>
            <person name="Stolte C."/>
            <person name="Sykes S."/>
            <person name="White J."/>
            <person name="Yandava C."/>
            <person name="Haas B."/>
            <person name="Nusbaum C."/>
            <person name="Birren B."/>
        </authorList>
    </citation>
    <scope>NUCLEOTIDE SEQUENCE</scope>
    <source>
        <strain evidence="7">ATCC 30864</strain>
    </source>
</reference>